<dbReference type="Proteomes" id="UP000181790">
    <property type="component" value="Unassembled WGS sequence"/>
</dbReference>
<dbReference type="PANTHER" id="PTHR21621:SF0">
    <property type="entry name" value="BETA-CITRYLGLUTAMATE SYNTHASE B-RELATED"/>
    <property type="match status" value="1"/>
</dbReference>
<gene>
    <name evidence="7" type="ORF">BLX24_13795</name>
</gene>
<dbReference type="Gene3D" id="3.30.470.20">
    <property type="entry name" value="ATP-grasp fold, B domain"/>
    <property type="match status" value="1"/>
</dbReference>
<dbReference type="GO" id="GO:0005737">
    <property type="term" value="C:cytoplasm"/>
    <property type="evidence" value="ECO:0007669"/>
    <property type="project" value="TreeGrafter"/>
</dbReference>
<evidence type="ECO:0000256" key="5">
    <source>
        <dbReference type="SAM" id="MobiDB-lite"/>
    </source>
</evidence>
<dbReference type="Gene3D" id="3.40.50.20">
    <property type="match status" value="1"/>
</dbReference>
<evidence type="ECO:0000256" key="3">
    <source>
        <dbReference type="ARBA" id="ARBA00022840"/>
    </source>
</evidence>
<keyword evidence="1" id="KW-0479">Metal-binding</keyword>
<proteinExistence type="predicted"/>
<accession>A0A1S2VK84</accession>
<dbReference type="SUPFAM" id="SSF56059">
    <property type="entry name" value="Glutathione synthetase ATP-binding domain-like"/>
    <property type="match status" value="1"/>
</dbReference>
<dbReference type="InterPro" id="IPR011761">
    <property type="entry name" value="ATP-grasp"/>
</dbReference>
<keyword evidence="3 4" id="KW-0067">ATP-binding</keyword>
<dbReference type="InterPro" id="IPR013651">
    <property type="entry name" value="ATP-grasp_RimK-type"/>
</dbReference>
<dbReference type="RefSeq" id="WP_071503742.1">
    <property type="nucleotide sequence ID" value="NZ_MORL01000006.1"/>
</dbReference>
<reference evidence="7 8" key="1">
    <citation type="submission" date="2016-10" db="EMBL/GenBank/DDBJ databases">
        <title>Arsenicibacter rosenii gen. nov., sp. nov., an efficient arsenic-methylating bacterium isolated from an arsenic-contaminated paddy soil.</title>
        <authorList>
            <person name="Huang K."/>
        </authorList>
    </citation>
    <scope>NUCLEOTIDE SEQUENCE [LARGE SCALE GENOMIC DNA]</scope>
    <source>
        <strain evidence="7 8">SM-1</strain>
    </source>
</reference>
<dbReference type="GO" id="GO:0009432">
    <property type="term" value="P:SOS response"/>
    <property type="evidence" value="ECO:0007669"/>
    <property type="project" value="TreeGrafter"/>
</dbReference>
<evidence type="ECO:0000256" key="4">
    <source>
        <dbReference type="PROSITE-ProRule" id="PRU00409"/>
    </source>
</evidence>
<dbReference type="InterPro" id="IPR013815">
    <property type="entry name" value="ATP_grasp_subdomain_1"/>
</dbReference>
<comment type="caution">
    <text evidence="7">The sequence shown here is derived from an EMBL/GenBank/DDBJ whole genome shotgun (WGS) entry which is preliminary data.</text>
</comment>
<evidence type="ECO:0000259" key="6">
    <source>
        <dbReference type="PROSITE" id="PS50975"/>
    </source>
</evidence>
<dbReference type="PROSITE" id="PS50975">
    <property type="entry name" value="ATP_GRASP"/>
    <property type="match status" value="1"/>
</dbReference>
<evidence type="ECO:0000313" key="8">
    <source>
        <dbReference type="Proteomes" id="UP000181790"/>
    </source>
</evidence>
<dbReference type="NCBIfam" id="TIGR00768">
    <property type="entry name" value="rimK_fam"/>
    <property type="match status" value="1"/>
</dbReference>
<organism evidence="7 8">
    <name type="scientific">Arsenicibacter rosenii</name>
    <dbReference type="NCBI Taxonomy" id="1750698"/>
    <lineage>
        <taxon>Bacteria</taxon>
        <taxon>Pseudomonadati</taxon>
        <taxon>Bacteroidota</taxon>
        <taxon>Cytophagia</taxon>
        <taxon>Cytophagales</taxon>
        <taxon>Spirosomataceae</taxon>
        <taxon>Arsenicibacter</taxon>
    </lineage>
</organism>
<feature type="domain" description="ATP-grasp" evidence="6">
    <location>
        <begin position="110"/>
        <end position="297"/>
    </location>
</feature>
<dbReference type="AlphaFoldDB" id="A0A1S2VK84"/>
<keyword evidence="2 4" id="KW-0547">Nucleotide-binding</keyword>
<dbReference type="GO" id="GO:0005524">
    <property type="term" value="F:ATP binding"/>
    <property type="evidence" value="ECO:0007669"/>
    <property type="project" value="UniProtKB-UniRule"/>
</dbReference>
<evidence type="ECO:0000256" key="2">
    <source>
        <dbReference type="ARBA" id="ARBA00022741"/>
    </source>
</evidence>
<name>A0A1S2VK84_9BACT</name>
<evidence type="ECO:0000313" key="7">
    <source>
        <dbReference type="EMBL" id="OIN58635.1"/>
    </source>
</evidence>
<dbReference type="Pfam" id="PF08443">
    <property type="entry name" value="RimK"/>
    <property type="match status" value="1"/>
</dbReference>
<dbReference type="GO" id="GO:0046872">
    <property type="term" value="F:metal ion binding"/>
    <property type="evidence" value="ECO:0007669"/>
    <property type="project" value="UniProtKB-KW"/>
</dbReference>
<sequence length="346" mass="38116">MKALVLGNLNYHMLQALQKAGVEYEDHNPLELYLYVSESINGYDRVYDGRAELDKPERLKIKDFDFILPRLSGQLEHRTVILEHINQNLGVYSPQTATALKTASNKILTTLKLSQAGIRTPKTVWAKAPAHPEYIIKNMLDGLPIVVKTVHGSQGAGVSILETQLSANTTLESFHKCEIDVKMQRYIDGGFKDIRAIVVGDKVVCSMERTANKGDFRANLSKSGSGRSIELSKEDQEICVEANKAVGLEHSGVDLMKDKDGTTFAIEVNGNPGTKIIDVTGVNFFEHLIEHCIRKAGGKPKQSAESDGKSSQVATPVVKQMPTSLSETDQALADLKAGKKISEYWY</sequence>
<dbReference type="InterPro" id="IPR004666">
    <property type="entry name" value="Rp_bS6_RimK/Lys_biosynth_LsyX"/>
</dbReference>
<dbReference type="GO" id="GO:0018169">
    <property type="term" value="F:ribosomal S6-glutamic acid ligase activity"/>
    <property type="evidence" value="ECO:0007669"/>
    <property type="project" value="TreeGrafter"/>
</dbReference>
<evidence type="ECO:0000256" key="1">
    <source>
        <dbReference type="ARBA" id="ARBA00022723"/>
    </source>
</evidence>
<dbReference type="PANTHER" id="PTHR21621">
    <property type="entry name" value="RIBOSOMAL PROTEIN S6 MODIFICATION PROTEIN"/>
    <property type="match status" value="1"/>
</dbReference>
<keyword evidence="8" id="KW-1185">Reference proteome</keyword>
<feature type="region of interest" description="Disordered" evidence="5">
    <location>
        <begin position="296"/>
        <end position="325"/>
    </location>
</feature>
<protein>
    <recommendedName>
        <fullName evidence="6">ATP-grasp domain-containing protein</fullName>
    </recommendedName>
</protein>
<dbReference type="EMBL" id="MORL01000006">
    <property type="protein sequence ID" value="OIN58635.1"/>
    <property type="molecule type" value="Genomic_DNA"/>
</dbReference>
<dbReference type="Gene3D" id="3.30.1490.20">
    <property type="entry name" value="ATP-grasp fold, A domain"/>
    <property type="match status" value="1"/>
</dbReference>